<reference evidence="1" key="1">
    <citation type="submission" date="2023-01" db="EMBL/GenBank/DDBJ databases">
        <authorList>
            <person name="Van Ghelder C."/>
            <person name="Rancurel C."/>
        </authorList>
    </citation>
    <scope>NUCLEOTIDE SEQUENCE</scope>
    <source>
        <strain evidence="1">CNCM I-4278</strain>
    </source>
</reference>
<dbReference type="InterPro" id="IPR036864">
    <property type="entry name" value="Zn2-C6_fun-type_DNA-bd_sf"/>
</dbReference>
<organism evidence="1 2">
    <name type="scientific">Periconia digitata</name>
    <dbReference type="NCBI Taxonomy" id="1303443"/>
    <lineage>
        <taxon>Eukaryota</taxon>
        <taxon>Fungi</taxon>
        <taxon>Dikarya</taxon>
        <taxon>Ascomycota</taxon>
        <taxon>Pezizomycotina</taxon>
        <taxon>Dothideomycetes</taxon>
        <taxon>Pleosporomycetidae</taxon>
        <taxon>Pleosporales</taxon>
        <taxon>Massarineae</taxon>
        <taxon>Periconiaceae</taxon>
        <taxon>Periconia</taxon>
    </lineage>
</organism>
<sequence length="187" mass="20755">MQTCSRTIPTCAQCTSSGASCRYPSSNKRGIPTGYISVLERRLLETELALFEALCSLYKSPIPIDPYISSQGQREAIANYSYKQSKGEKVEEWSSCSLGTEYDRMSWWQSRCTIADADADRTPAGVELDYRQPGLERLESEDVSTPDNAHVSIPDTSAVSPVVVLPPQVTDSAPLEDASVVDWRRYF</sequence>
<comment type="caution">
    <text evidence="1">The sequence shown here is derived from an EMBL/GenBank/DDBJ whole genome shotgun (WGS) entry which is preliminary data.</text>
</comment>
<dbReference type="OrthoDB" id="3862662at2759"/>
<proteinExistence type="predicted"/>
<dbReference type="GO" id="GO:0008270">
    <property type="term" value="F:zinc ion binding"/>
    <property type="evidence" value="ECO:0007669"/>
    <property type="project" value="InterPro"/>
</dbReference>
<dbReference type="EMBL" id="CAOQHR010000012">
    <property type="protein sequence ID" value="CAI6342046.1"/>
    <property type="molecule type" value="Genomic_DNA"/>
</dbReference>
<dbReference type="Gene3D" id="4.10.240.10">
    <property type="entry name" value="Zn(2)-C6 fungal-type DNA-binding domain"/>
    <property type="match status" value="1"/>
</dbReference>
<evidence type="ECO:0000313" key="1">
    <source>
        <dbReference type="EMBL" id="CAI6342046.1"/>
    </source>
</evidence>
<dbReference type="PROSITE" id="PS51257">
    <property type="entry name" value="PROKAR_LIPOPROTEIN"/>
    <property type="match status" value="1"/>
</dbReference>
<gene>
    <name evidence="1" type="ORF">PDIGIT_LOCUS15248</name>
</gene>
<name>A0A9W4UTG7_9PLEO</name>
<accession>A0A9W4UTG7</accession>
<dbReference type="AlphaFoldDB" id="A0A9W4UTG7"/>
<evidence type="ECO:0008006" key="3">
    <source>
        <dbReference type="Google" id="ProtNLM"/>
    </source>
</evidence>
<protein>
    <recommendedName>
        <fullName evidence="3">Zn(2)-C6 fungal-type domain-containing protein</fullName>
    </recommendedName>
</protein>
<dbReference type="GO" id="GO:0000981">
    <property type="term" value="F:DNA-binding transcription factor activity, RNA polymerase II-specific"/>
    <property type="evidence" value="ECO:0007669"/>
    <property type="project" value="InterPro"/>
</dbReference>
<keyword evidence="2" id="KW-1185">Reference proteome</keyword>
<dbReference type="Proteomes" id="UP001152607">
    <property type="component" value="Unassembled WGS sequence"/>
</dbReference>
<evidence type="ECO:0000313" key="2">
    <source>
        <dbReference type="Proteomes" id="UP001152607"/>
    </source>
</evidence>